<name>A0AAF0DLC0_9EURO</name>
<proteinExistence type="predicted"/>
<feature type="region of interest" description="Disordered" evidence="1">
    <location>
        <begin position="148"/>
        <end position="175"/>
    </location>
</feature>
<dbReference type="PANTHER" id="PTHR39605:SF1">
    <property type="entry name" value="MAJOR FACILITATOR SUPERFAMILY (MFS) PROFILE DOMAIN-CONTAINING PROTEIN"/>
    <property type="match status" value="1"/>
</dbReference>
<evidence type="ECO:0000256" key="1">
    <source>
        <dbReference type="SAM" id="MobiDB-lite"/>
    </source>
</evidence>
<feature type="transmembrane region" description="Helical" evidence="2">
    <location>
        <begin position="89"/>
        <end position="109"/>
    </location>
</feature>
<evidence type="ECO:0000313" key="3">
    <source>
        <dbReference type="EMBL" id="WEW60722.1"/>
    </source>
</evidence>
<dbReference type="AlphaFoldDB" id="A0AAF0DLC0"/>
<organism evidence="3 4">
    <name type="scientific">Emydomyces testavorans</name>
    <dbReference type="NCBI Taxonomy" id="2070801"/>
    <lineage>
        <taxon>Eukaryota</taxon>
        <taxon>Fungi</taxon>
        <taxon>Dikarya</taxon>
        <taxon>Ascomycota</taxon>
        <taxon>Pezizomycotina</taxon>
        <taxon>Eurotiomycetes</taxon>
        <taxon>Eurotiomycetidae</taxon>
        <taxon>Onygenales</taxon>
        <taxon>Nannizziopsiaceae</taxon>
        <taxon>Emydomyces</taxon>
    </lineage>
</organism>
<accession>A0AAF0DLC0</accession>
<feature type="transmembrane region" description="Helical" evidence="2">
    <location>
        <begin position="116"/>
        <end position="138"/>
    </location>
</feature>
<gene>
    <name evidence="3" type="ORF">PRK78_006209</name>
</gene>
<keyword evidence="2" id="KW-0472">Membrane</keyword>
<feature type="transmembrane region" description="Helical" evidence="2">
    <location>
        <begin position="46"/>
        <end position="69"/>
    </location>
</feature>
<evidence type="ECO:0000313" key="4">
    <source>
        <dbReference type="Proteomes" id="UP001219355"/>
    </source>
</evidence>
<feature type="transmembrane region" description="Helical" evidence="2">
    <location>
        <begin position="12"/>
        <end position="34"/>
    </location>
</feature>
<keyword evidence="4" id="KW-1185">Reference proteome</keyword>
<protein>
    <submittedName>
        <fullName evidence="3">Uncharacterized protein</fullName>
    </submittedName>
</protein>
<keyword evidence="2" id="KW-0812">Transmembrane</keyword>
<dbReference type="PANTHER" id="PTHR39605">
    <property type="entry name" value="MAJOR FACILITATOR SUPERFAMILY (MFS) PROFILE DOMAIN-CONTAINING PROTEIN"/>
    <property type="match status" value="1"/>
</dbReference>
<dbReference type="Proteomes" id="UP001219355">
    <property type="component" value="Chromosome 4"/>
</dbReference>
<reference evidence="3" key="1">
    <citation type="submission" date="2023-03" db="EMBL/GenBank/DDBJ databases">
        <title>Emydomyces testavorans Genome Sequence.</title>
        <authorList>
            <person name="Hoyer L."/>
        </authorList>
    </citation>
    <scope>NUCLEOTIDE SEQUENCE</scope>
    <source>
        <strain evidence="3">16-2883</strain>
    </source>
</reference>
<evidence type="ECO:0000256" key="2">
    <source>
        <dbReference type="SAM" id="Phobius"/>
    </source>
</evidence>
<keyword evidence="2" id="KW-1133">Transmembrane helix</keyword>
<dbReference type="EMBL" id="CP120630">
    <property type="protein sequence ID" value="WEW60722.1"/>
    <property type="molecule type" value="Genomic_DNA"/>
</dbReference>
<sequence>MDVFYMYAYGTGAWLGLQGLSLVASPKMIIALLLEEPRSPSTLEVYFGRSFGLALITLAILTMVLTGTIPLTSSYAISAEETDPKAPYAMPTLMVTSTFHSVAAFYAYARVVQGGAMAYMVGMAVYGGLSAVGLWSMLFGSTKGRISRRTGADKRTSGFPFDNTVADKKRQRKRM</sequence>